<dbReference type="EMBL" id="CAJPDS010000065">
    <property type="protein sequence ID" value="CAF9932906.1"/>
    <property type="molecule type" value="Genomic_DNA"/>
</dbReference>
<dbReference type="AlphaFoldDB" id="A0A8H3FVC4"/>
<dbReference type="Proteomes" id="UP000664521">
    <property type="component" value="Unassembled WGS sequence"/>
</dbReference>
<feature type="signal peptide" evidence="2">
    <location>
        <begin position="1"/>
        <end position="23"/>
    </location>
</feature>
<dbReference type="Gene3D" id="2.60.120.260">
    <property type="entry name" value="Galactose-binding domain-like"/>
    <property type="match status" value="1"/>
</dbReference>
<evidence type="ECO:0000256" key="1">
    <source>
        <dbReference type="ARBA" id="ARBA00022729"/>
    </source>
</evidence>
<dbReference type="SMART" id="SM00612">
    <property type="entry name" value="Kelch"/>
    <property type="match status" value="2"/>
</dbReference>
<gene>
    <name evidence="4" type="ORF">HETSPECPRED_008480</name>
</gene>
<dbReference type="PANTHER" id="PTHR32208">
    <property type="entry name" value="SECRETED PROTEIN-RELATED"/>
    <property type="match status" value="1"/>
</dbReference>
<keyword evidence="5" id="KW-1185">Reference proteome</keyword>
<dbReference type="SUPFAM" id="SSF50965">
    <property type="entry name" value="Galactose oxidase, central domain"/>
    <property type="match status" value="1"/>
</dbReference>
<dbReference type="Gene3D" id="2.130.10.80">
    <property type="entry name" value="Galactose oxidase/kelch, beta-propeller"/>
    <property type="match status" value="1"/>
</dbReference>
<dbReference type="InterPro" id="IPR014756">
    <property type="entry name" value="Ig_E-set"/>
</dbReference>
<organism evidence="4 5">
    <name type="scientific">Heterodermia speciosa</name>
    <dbReference type="NCBI Taxonomy" id="116794"/>
    <lineage>
        <taxon>Eukaryota</taxon>
        <taxon>Fungi</taxon>
        <taxon>Dikarya</taxon>
        <taxon>Ascomycota</taxon>
        <taxon>Pezizomycotina</taxon>
        <taxon>Lecanoromycetes</taxon>
        <taxon>OSLEUM clade</taxon>
        <taxon>Lecanoromycetidae</taxon>
        <taxon>Caliciales</taxon>
        <taxon>Physciaceae</taxon>
        <taxon>Heterodermia</taxon>
    </lineage>
</organism>
<dbReference type="Pfam" id="PF07250">
    <property type="entry name" value="Glyoxal_oxid_N"/>
    <property type="match status" value="1"/>
</dbReference>
<evidence type="ECO:0000259" key="3">
    <source>
        <dbReference type="PROSITE" id="PS50022"/>
    </source>
</evidence>
<dbReference type="InterPro" id="IPR000421">
    <property type="entry name" value="FA58C"/>
</dbReference>
<feature type="domain" description="F5/8 type C" evidence="3">
    <location>
        <begin position="12"/>
        <end position="165"/>
    </location>
</feature>
<dbReference type="InterPro" id="IPR037293">
    <property type="entry name" value="Gal_Oxidase_central_sf"/>
</dbReference>
<evidence type="ECO:0000256" key="2">
    <source>
        <dbReference type="SAM" id="SignalP"/>
    </source>
</evidence>
<feature type="chain" id="PRO_5034299537" description="F5/8 type C domain-containing protein" evidence="2">
    <location>
        <begin position="24"/>
        <end position="661"/>
    </location>
</feature>
<dbReference type="InterPro" id="IPR009880">
    <property type="entry name" value="Glyoxal_oxidase_N"/>
</dbReference>
<dbReference type="InterPro" id="IPR011043">
    <property type="entry name" value="Gal_Oxase/kelch_b-propeller"/>
</dbReference>
<dbReference type="PANTHER" id="PTHR32208:SF68">
    <property type="entry name" value="GALACTOSE OXIDASE"/>
    <property type="match status" value="1"/>
</dbReference>
<accession>A0A8H3FVC4</accession>
<comment type="caution">
    <text evidence="4">The sequence shown here is derived from an EMBL/GenBank/DDBJ whole genome shotgun (WGS) entry which is preliminary data.</text>
</comment>
<dbReference type="PROSITE" id="PS50022">
    <property type="entry name" value="FA58C_3"/>
    <property type="match status" value="1"/>
</dbReference>
<dbReference type="SUPFAM" id="SSF81296">
    <property type="entry name" value="E set domains"/>
    <property type="match status" value="1"/>
</dbReference>
<dbReference type="InterPro" id="IPR006652">
    <property type="entry name" value="Kelch_1"/>
</dbReference>
<evidence type="ECO:0000313" key="4">
    <source>
        <dbReference type="EMBL" id="CAF9932906.1"/>
    </source>
</evidence>
<dbReference type="OrthoDB" id="2019572at2759"/>
<evidence type="ECO:0000313" key="5">
    <source>
        <dbReference type="Proteomes" id="UP000664521"/>
    </source>
</evidence>
<dbReference type="InterPro" id="IPR013783">
    <property type="entry name" value="Ig-like_fold"/>
</dbReference>
<proteinExistence type="predicted"/>
<dbReference type="InterPro" id="IPR015202">
    <property type="entry name" value="GO-like_E_set"/>
</dbReference>
<sequence length="661" mass="70294">MISFPGIGASVALLLTYYGRVSAQLDRTGWTVSVDSAQGTWNPASYAIDGDASTFWHTQWTPSTPNLPHNITIDMKAPRSVSALTYLPRQDGNRNGNIGTYAVDVSVDNKTWQMSVASGNWIDDSVLKKANFAAQTAQYIRLRAITEAGGRGQWTSAAEINVLPPAEPSKGIWSAPFNTPLVAAAGAVLPTTGKVLLWSAQFVDHFNGTGNTETATYDPSTKQVSSLSLSNTNHDMFCPGISLDVNGNVVVTGGNNAAKTSIYDSKLGQWTGGPDMKVQRGYQSQTTLSNGKIFTIGGSWSGNGGTLRNGEIFDGTWNKLDGCPVSPMLTQDQDVSNGVNWRRDNHGWLFGWKDGSVFQAGPSRAMNWYTTTTTTGNQSAAGDRLGDADAMNGNAVMYDAVAGQILSVGGAPNYENKTGVNYVTAATTNANIITINAPNTTVKTESVAHMAYPRAFHNSVVLPDGSVFVTGGMQYPKPFQDDLSAFAPELWNSTTRTFTTMNPMSIPRNYHSIALLLPDATVFTAGGGLCYGPADSCTNNHFDAEIFSPPYLFNATDGSAASRPKLTSVSSLSFPVGTNLTVSSDSEIKQFSLVRFASATHSVNTDQRRIPIQPVGAGQANNYTVAVPSDAGVALPGYWMLFGINGAGVPSVATTVQIRTV</sequence>
<name>A0A8H3FVC4_9LECA</name>
<dbReference type="Pfam" id="PF00754">
    <property type="entry name" value="F5_F8_type_C"/>
    <property type="match status" value="1"/>
</dbReference>
<protein>
    <recommendedName>
        <fullName evidence="3">F5/8 type C domain-containing protein</fullName>
    </recommendedName>
</protein>
<dbReference type="InterPro" id="IPR008979">
    <property type="entry name" value="Galactose-bd-like_sf"/>
</dbReference>
<keyword evidence="1 2" id="KW-0732">Signal</keyword>
<dbReference type="SUPFAM" id="SSF49785">
    <property type="entry name" value="Galactose-binding domain-like"/>
    <property type="match status" value="1"/>
</dbReference>
<dbReference type="Gene3D" id="2.60.40.10">
    <property type="entry name" value="Immunoglobulins"/>
    <property type="match status" value="1"/>
</dbReference>
<dbReference type="CDD" id="cd02851">
    <property type="entry name" value="E_set_GO_C"/>
    <property type="match status" value="1"/>
</dbReference>
<dbReference type="Pfam" id="PF09118">
    <property type="entry name" value="GO-like_E_set"/>
    <property type="match status" value="1"/>
</dbReference>
<reference evidence="4" key="1">
    <citation type="submission" date="2021-03" db="EMBL/GenBank/DDBJ databases">
        <authorList>
            <person name="Tagirdzhanova G."/>
        </authorList>
    </citation>
    <scope>NUCLEOTIDE SEQUENCE</scope>
</reference>